<dbReference type="Gene3D" id="3.40.50.300">
    <property type="entry name" value="P-loop containing nucleotide triphosphate hydrolases"/>
    <property type="match status" value="1"/>
</dbReference>
<dbReference type="GO" id="GO:0006260">
    <property type="term" value="P:DNA replication"/>
    <property type="evidence" value="ECO:0007669"/>
    <property type="project" value="InterPro"/>
</dbReference>
<dbReference type="PANTHER" id="PTHR30153:SF2">
    <property type="entry name" value="REPLICATIVE DNA HELICASE"/>
    <property type="match status" value="1"/>
</dbReference>
<protein>
    <submittedName>
        <fullName evidence="2">DnaB-like dsDNA helicase</fullName>
    </submittedName>
</protein>
<sequence>MELEKATLSRLTSPDAVRQCWDLGLRADVFEDPHNARIYQFVIDYWLDSSMRSAPTERVITTEFPGFVSVDNDESLTWLVGKLQDRYRANQVQEVLRAAAQMSVEDPEGALAEMYNSSHRIRETVLPRQDRVVVHETIESRRDRYLQRSHEVIGGATLGLREVDEHTGGVLPGEVAIVAAYTKTGKSFMLVNAAVEAAKQGWVPYIATLEQNIPEFEDRIDAFYSGVGYGDLTHGRLSPEALRQLYEAQDRMRDENHLIHLERPGRGDRTVVNLVNRARQVGANYLVIDQLSWMDAKSRHRDRRDRYEELIYDLKEEVSRASAGEIPCFMAVQYNRQAVSTKGETGGLHNIANSADIEQTVDIAYGLHRTEEMRANNAMVLKTLGSRRGDIRNWLLGWYLDEETRIFVRDEFDGDEGGGEE</sequence>
<dbReference type="Pfam" id="PF03796">
    <property type="entry name" value="DnaB_C"/>
    <property type="match status" value="1"/>
</dbReference>
<keyword evidence="2" id="KW-0347">Helicase</keyword>
<dbReference type="SUPFAM" id="SSF52540">
    <property type="entry name" value="P-loop containing nucleoside triphosphate hydrolases"/>
    <property type="match status" value="1"/>
</dbReference>
<dbReference type="PANTHER" id="PTHR30153">
    <property type="entry name" value="REPLICATIVE DNA HELICASE DNAB"/>
    <property type="match status" value="1"/>
</dbReference>
<dbReference type="KEGG" id="vg:64766780"/>
<feature type="domain" description="SF4 helicase" evidence="1">
    <location>
        <begin position="149"/>
        <end position="413"/>
    </location>
</feature>
<dbReference type="InterPro" id="IPR027417">
    <property type="entry name" value="P-loop_NTPase"/>
</dbReference>
<gene>
    <name evidence="2" type="primary">71</name>
    <name evidence="2" type="ORF">SEA_STORMAGEDDON_71</name>
</gene>
<keyword evidence="2" id="KW-0067">ATP-binding</keyword>
<name>A0A649VRW4_9CAUD</name>
<organism evidence="2 3">
    <name type="scientific">Gordonia phage Stormageddon</name>
    <dbReference type="NCBI Taxonomy" id="2656541"/>
    <lineage>
        <taxon>Viruses</taxon>
        <taxon>Duplodnaviria</taxon>
        <taxon>Heunggongvirae</taxon>
        <taxon>Uroviricota</taxon>
        <taxon>Caudoviricetes</taxon>
        <taxon>Stormageddonvirus</taxon>
        <taxon>Stormageddonvirus Stormageddon</taxon>
    </lineage>
</organism>
<keyword evidence="3" id="KW-1185">Reference proteome</keyword>
<dbReference type="Proteomes" id="UP000423065">
    <property type="component" value="Segment"/>
</dbReference>
<dbReference type="GO" id="GO:0005524">
    <property type="term" value="F:ATP binding"/>
    <property type="evidence" value="ECO:0007669"/>
    <property type="project" value="InterPro"/>
</dbReference>
<keyword evidence="2" id="KW-0378">Hydrolase</keyword>
<dbReference type="EMBL" id="MN586040">
    <property type="protein sequence ID" value="QGJ94934.1"/>
    <property type="molecule type" value="Genomic_DNA"/>
</dbReference>
<dbReference type="GeneID" id="64766780"/>
<dbReference type="PROSITE" id="PS51199">
    <property type="entry name" value="SF4_HELICASE"/>
    <property type="match status" value="1"/>
</dbReference>
<proteinExistence type="predicted"/>
<dbReference type="GO" id="GO:0003678">
    <property type="term" value="F:DNA helicase activity"/>
    <property type="evidence" value="ECO:0007669"/>
    <property type="project" value="InterPro"/>
</dbReference>
<dbReference type="RefSeq" id="YP_010059547.1">
    <property type="nucleotide sequence ID" value="NC_054726.1"/>
</dbReference>
<evidence type="ECO:0000259" key="1">
    <source>
        <dbReference type="PROSITE" id="PS51199"/>
    </source>
</evidence>
<reference evidence="2 3" key="1">
    <citation type="submission" date="2019-10" db="EMBL/GenBank/DDBJ databases">
        <authorList>
            <person name="Garlena R.A."/>
            <person name="Russell D.A."/>
            <person name="Pope W.H."/>
            <person name="Jacobs-Sera D."/>
            <person name="Hatfull G.F."/>
        </authorList>
    </citation>
    <scope>NUCLEOTIDE SEQUENCE [LARGE SCALE GENOMIC DNA]</scope>
</reference>
<evidence type="ECO:0000313" key="2">
    <source>
        <dbReference type="EMBL" id="QGJ94934.1"/>
    </source>
</evidence>
<evidence type="ECO:0000313" key="3">
    <source>
        <dbReference type="Proteomes" id="UP000423065"/>
    </source>
</evidence>
<keyword evidence="2" id="KW-0547">Nucleotide-binding</keyword>
<accession>A0A649VRW4</accession>
<dbReference type="InterPro" id="IPR007694">
    <property type="entry name" value="DNA_helicase_DnaB-like_C"/>
</dbReference>